<reference evidence="26 27" key="1">
    <citation type="submission" date="2020-12" db="EMBL/GenBank/DDBJ databases">
        <title>Effect of drift, selection, and recombination on the evolution of hybrid genomes in Candida yeast pathogens.</title>
        <authorList>
            <person name="Mixao V."/>
            <person name="Ksiezopolska E."/>
            <person name="Saus E."/>
            <person name="Boekhout T."/>
            <person name="Gacser A."/>
            <person name="Gabaldon T."/>
        </authorList>
    </citation>
    <scope>NUCLEOTIDE SEQUENCE [LARGE SCALE GENOMIC DNA]</scope>
    <source>
        <strain evidence="26 27">BP57</strain>
    </source>
</reference>
<dbReference type="SMART" id="SM00239">
    <property type="entry name" value="C2"/>
    <property type="match status" value="1"/>
</dbReference>
<dbReference type="SMART" id="SM00742">
    <property type="entry name" value="Hr1"/>
    <property type="match status" value="2"/>
</dbReference>
<comment type="similarity">
    <text evidence="1">Belongs to the protein kinase superfamily. AGC Ser/Thr protein kinase family. PKC subfamily.</text>
</comment>
<dbReference type="Pfam" id="PF21720">
    <property type="entry name" value="MIOS_WD40"/>
    <property type="match status" value="1"/>
</dbReference>
<feature type="region of interest" description="Disordered" evidence="20">
    <location>
        <begin position="395"/>
        <end position="419"/>
    </location>
</feature>
<dbReference type="GO" id="GO:0007165">
    <property type="term" value="P:signal transduction"/>
    <property type="evidence" value="ECO:0007669"/>
    <property type="project" value="InterPro"/>
</dbReference>
<feature type="compositionally biased region" description="Basic and acidic residues" evidence="20">
    <location>
        <begin position="1620"/>
        <end position="1630"/>
    </location>
</feature>
<feature type="domain" description="REM-1" evidence="25">
    <location>
        <begin position="947"/>
        <end position="1021"/>
    </location>
</feature>
<dbReference type="Gene3D" id="3.30.60.20">
    <property type="match status" value="2"/>
</dbReference>
<proteinExistence type="inferred from homology"/>
<evidence type="ECO:0000256" key="14">
    <source>
        <dbReference type="ARBA" id="ARBA00022840"/>
    </source>
</evidence>
<dbReference type="SUPFAM" id="SSF56112">
    <property type="entry name" value="Protein kinase-like (PK-like)"/>
    <property type="match status" value="1"/>
</dbReference>
<dbReference type="PROSITE" id="PS50011">
    <property type="entry name" value="PROTEIN_KINASE_DOM"/>
    <property type="match status" value="1"/>
</dbReference>
<dbReference type="FunFam" id="3.30.60.20:FF:000014">
    <property type="entry name" value="Protein kinase C"/>
    <property type="match status" value="1"/>
</dbReference>
<dbReference type="GeneID" id="93649835"/>
<dbReference type="Pfam" id="PF02185">
    <property type="entry name" value="HR1"/>
    <property type="match status" value="2"/>
</dbReference>
<evidence type="ECO:0000256" key="8">
    <source>
        <dbReference type="ARBA" id="ARBA00022723"/>
    </source>
</evidence>
<dbReference type="CDD" id="cd05570">
    <property type="entry name" value="STKc_PKC"/>
    <property type="match status" value="1"/>
</dbReference>
<keyword evidence="6" id="KW-0853">WD repeat</keyword>
<keyword evidence="7" id="KW-0808">Transferase</keyword>
<keyword evidence="27" id="KW-1185">Reference proteome</keyword>
<evidence type="ECO:0000256" key="13">
    <source>
        <dbReference type="ARBA" id="ARBA00022833"/>
    </source>
</evidence>
<accession>A0A8H7ZI04</accession>
<dbReference type="InterPro" id="IPR000719">
    <property type="entry name" value="Prot_kinase_dom"/>
</dbReference>
<dbReference type="FunFam" id="1.10.510.10:FF:000101">
    <property type="entry name" value="Protein kinase C"/>
    <property type="match status" value="1"/>
</dbReference>
<evidence type="ECO:0000256" key="12">
    <source>
        <dbReference type="ARBA" id="ARBA00022777"/>
    </source>
</evidence>
<name>A0A8H7ZI04_9ASCO</name>
<dbReference type="Pfam" id="PF17034">
    <property type="entry name" value="zinc_ribbon_16"/>
    <property type="match status" value="1"/>
</dbReference>
<comment type="similarity">
    <text evidence="2">Belongs to the WD repeat mio family.</text>
</comment>
<dbReference type="InterPro" id="IPR000961">
    <property type="entry name" value="AGC-kinase_C"/>
</dbReference>
<dbReference type="SUPFAM" id="SSF50978">
    <property type="entry name" value="WD40 repeat-like"/>
    <property type="match status" value="1"/>
</dbReference>
<feature type="domain" description="REM-1" evidence="25">
    <location>
        <begin position="1048"/>
        <end position="1125"/>
    </location>
</feature>
<dbReference type="Gene3D" id="1.10.510.10">
    <property type="entry name" value="Transferase(Phosphotransferase) domain 1"/>
    <property type="match status" value="1"/>
</dbReference>
<feature type="domain" description="Phorbol-ester/DAG-type" evidence="23">
    <location>
        <begin position="1359"/>
        <end position="1406"/>
    </location>
</feature>
<dbReference type="SMART" id="SM00109">
    <property type="entry name" value="C1"/>
    <property type="match status" value="2"/>
</dbReference>
<evidence type="ECO:0000256" key="3">
    <source>
        <dbReference type="ARBA" id="ARBA00012429"/>
    </source>
</evidence>
<feature type="compositionally biased region" description="Basic residues" evidence="20">
    <location>
        <begin position="1740"/>
        <end position="1753"/>
    </location>
</feature>
<keyword evidence="5" id="KW-0597">Phosphoprotein</keyword>
<dbReference type="Proteomes" id="UP000669133">
    <property type="component" value="Unassembled WGS sequence"/>
</dbReference>
<dbReference type="InterPro" id="IPR031488">
    <property type="entry name" value="Zn_ribbon_mio"/>
</dbReference>
<dbReference type="InterPro" id="IPR011009">
    <property type="entry name" value="Kinase-like_dom_sf"/>
</dbReference>
<dbReference type="Gene3D" id="3.30.200.20">
    <property type="entry name" value="Phosphorylase Kinase, domain 1"/>
    <property type="match status" value="1"/>
</dbReference>
<feature type="compositionally biased region" description="Polar residues" evidence="20">
    <location>
        <begin position="396"/>
        <end position="410"/>
    </location>
</feature>
<evidence type="ECO:0000259" key="23">
    <source>
        <dbReference type="PROSITE" id="PS50081"/>
    </source>
</evidence>
<dbReference type="GO" id="GO:0009272">
    <property type="term" value="P:fungal-type cell wall biogenesis"/>
    <property type="evidence" value="ECO:0007669"/>
    <property type="project" value="InterPro"/>
</dbReference>
<dbReference type="PROSITE" id="PS00107">
    <property type="entry name" value="PROTEIN_KINASE_ATP"/>
    <property type="match status" value="1"/>
</dbReference>
<evidence type="ECO:0000256" key="4">
    <source>
        <dbReference type="ARBA" id="ARBA00022527"/>
    </source>
</evidence>
<feature type="compositionally biased region" description="Low complexity" evidence="20">
    <location>
        <begin position="1754"/>
        <end position="1773"/>
    </location>
</feature>
<comment type="caution">
    <text evidence="26">The sequence shown here is derived from an EMBL/GenBank/DDBJ whole genome shotgun (WGS) entry which is preliminary data.</text>
</comment>
<dbReference type="GO" id="GO:1904263">
    <property type="term" value="P:positive regulation of TORC1 signaling"/>
    <property type="evidence" value="ECO:0007669"/>
    <property type="project" value="TreeGrafter"/>
</dbReference>
<evidence type="ECO:0000256" key="1">
    <source>
        <dbReference type="ARBA" id="ARBA00005490"/>
    </source>
</evidence>
<dbReference type="SMART" id="SM00320">
    <property type="entry name" value="WD40"/>
    <property type="match status" value="3"/>
</dbReference>
<dbReference type="GO" id="GO:0005524">
    <property type="term" value="F:ATP binding"/>
    <property type="evidence" value="ECO:0007669"/>
    <property type="project" value="UniProtKB-UniRule"/>
</dbReference>
<dbReference type="GO" id="GO:0005737">
    <property type="term" value="C:cytoplasm"/>
    <property type="evidence" value="ECO:0007669"/>
    <property type="project" value="TreeGrafter"/>
</dbReference>
<dbReference type="RefSeq" id="XP_067551229.1">
    <property type="nucleotide sequence ID" value="XM_067689928.1"/>
</dbReference>
<dbReference type="SUPFAM" id="SSF57889">
    <property type="entry name" value="Cysteine-rich domain"/>
    <property type="match status" value="2"/>
</dbReference>
<feature type="domain" description="Phorbol-ester/DAG-type" evidence="23">
    <location>
        <begin position="1424"/>
        <end position="1474"/>
    </location>
</feature>
<evidence type="ECO:0000256" key="19">
    <source>
        <dbReference type="PROSITE-ProRule" id="PRU10141"/>
    </source>
</evidence>
<dbReference type="PANTHER" id="PTHR16453">
    <property type="entry name" value="WD40 DOMAIN-CONTAINING PROTEIN MIO FAMILY MEMBER"/>
    <property type="match status" value="1"/>
</dbReference>
<dbReference type="SUPFAM" id="SSF46585">
    <property type="entry name" value="HR1 repeat"/>
    <property type="match status" value="1"/>
</dbReference>
<feature type="region of interest" description="Disordered" evidence="20">
    <location>
        <begin position="1708"/>
        <end position="1779"/>
    </location>
</feature>
<dbReference type="PROSITE" id="PS51860">
    <property type="entry name" value="REM_1"/>
    <property type="match status" value="2"/>
</dbReference>
<dbReference type="InterPro" id="IPR037778">
    <property type="entry name" value="C2_fungal_PKC"/>
</dbReference>
<dbReference type="SUPFAM" id="SSF49562">
    <property type="entry name" value="C2 domain (Calcium/lipid-binding domain, CaLB)"/>
    <property type="match status" value="1"/>
</dbReference>
<gene>
    <name evidence="26" type="ORF">I9W82_001206</name>
</gene>
<dbReference type="Pfam" id="PF21719">
    <property type="entry name" value="MIOS_a-sol"/>
    <property type="match status" value="1"/>
</dbReference>
<dbReference type="InterPro" id="IPR035892">
    <property type="entry name" value="C2_domain_sf"/>
</dbReference>
<feature type="compositionally biased region" description="Low complexity" evidence="20">
    <location>
        <begin position="1531"/>
        <end position="1557"/>
    </location>
</feature>
<dbReference type="CDD" id="cd11620">
    <property type="entry name" value="HR1_PKC-like_2_fungi"/>
    <property type="match status" value="1"/>
</dbReference>
<dbReference type="EMBL" id="JAEOAQ010000001">
    <property type="protein sequence ID" value="KAG5422113.1"/>
    <property type="molecule type" value="Genomic_DNA"/>
</dbReference>
<evidence type="ECO:0000256" key="5">
    <source>
        <dbReference type="ARBA" id="ARBA00022553"/>
    </source>
</evidence>
<dbReference type="InterPro" id="IPR000008">
    <property type="entry name" value="C2_dom"/>
</dbReference>
<keyword evidence="18" id="KW-0175">Coiled coil</keyword>
<dbReference type="InterPro" id="IPR001680">
    <property type="entry name" value="WD40_rpt"/>
</dbReference>
<dbReference type="InterPro" id="IPR017441">
    <property type="entry name" value="Protein_kinase_ATP_BS"/>
</dbReference>
<dbReference type="InterPro" id="IPR017892">
    <property type="entry name" value="Pkinase_C"/>
</dbReference>
<keyword evidence="10 19" id="KW-0547">Nucleotide-binding</keyword>
<evidence type="ECO:0000256" key="10">
    <source>
        <dbReference type="ARBA" id="ARBA00022741"/>
    </source>
</evidence>
<evidence type="ECO:0000259" key="25">
    <source>
        <dbReference type="PROSITE" id="PS51860"/>
    </source>
</evidence>
<evidence type="ECO:0000259" key="21">
    <source>
        <dbReference type="PROSITE" id="PS50004"/>
    </source>
</evidence>
<dbReference type="Pfam" id="PF00069">
    <property type="entry name" value="Pkinase"/>
    <property type="match status" value="1"/>
</dbReference>
<dbReference type="CDD" id="cd20823">
    <property type="entry name" value="C1_ScPKC1-like_rpt2"/>
    <property type="match status" value="1"/>
</dbReference>
<dbReference type="PROSITE" id="PS50004">
    <property type="entry name" value="C2"/>
    <property type="match status" value="1"/>
</dbReference>
<dbReference type="PROSITE" id="PS00108">
    <property type="entry name" value="PROTEIN_KINASE_ST"/>
    <property type="match status" value="1"/>
</dbReference>
<dbReference type="InterPro" id="IPR046349">
    <property type="entry name" value="C1-like_sf"/>
</dbReference>
<dbReference type="CDD" id="cd20822">
    <property type="entry name" value="C1_ScPKC1-like_rpt1"/>
    <property type="match status" value="1"/>
</dbReference>
<feature type="region of interest" description="Disordered" evidence="20">
    <location>
        <begin position="1493"/>
        <end position="1630"/>
    </location>
</feature>
<evidence type="ECO:0000256" key="20">
    <source>
        <dbReference type="SAM" id="MobiDB-lite"/>
    </source>
</evidence>
<comment type="catalytic activity">
    <reaction evidence="16">
        <text>L-seryl-[protein] + ATP = O-phospho-L-seryl-[protein] + ADP + H(+)</text>
        <dbReference type="Rhea" id="RHEA:17989"/>
        <dbReference type="Rhea" id="RHEA-COMP:9863"/>
        <dbReference type="Rhea" id="RHEA-COMP:11604"/>
        <dbReference type="ChEBI" id="CHEBI:15378"/>
        <dbReference type="ChEBI" id="CHEBI:29999"/>
        <dbReference type="ChEBI" id="CHEBI:30616"/>
        <dbReference type="ChEBI" id="CHEBI:83421"/>
        <dbReference type="ChEBI" id="CHEBI:456216"/>
        <dbReference type="EC" id="2.7.11.13"/>
    </reaction>
</comment>
<evidence type="ECO:0000256" key="6">
    <source>
        <dbReference type="ARBA" id="ARBA00022574"/>
    </source>
</evidence>
<keyword evidence="12" id="KW-0418">Kinase</keyword>
<dbReference type="OrthoDB" id="63267at2759"/>
<dbReference type="InterPro" id="IPR002219">
    <property type="entry name" value="PKC_DAG/PE"/>
</dbReference>
<keyword evidence="14 19" id="KW-0067">ATP-binding</keyword>
<keyword evidence="13" id="KW-0862">Zinc</keyword>
<dbReference type="InterPro" id="IPR037312">
    <property type="entry name" value="PKC-like_HR1"/>
</dbReference>
<dbReference type="InterPro" id="IPR011072">
    <property type="entry name" value="HR1_rho-bd"/>
</dbReference>
<evidence type="ECO:0000259" key="22">
    <source>
        <dbReference type="PROSITE" id="PS50011"/>
    </source>
</evidence>
<dbReference type="Pfam" id="PF00130">
    <property type="entry name" value="C1_1"/>
    <property type="match status" value="2"/>
</dbReference>
<keyword evidence="8" id="KW-0479">Metal-binding</keyword>
<dbReference type="GO" id="GO:0030447">
    <property type="term" value="P:filamentous growth"/>
    <property type="evidence" value="ECO:0007669"/>
    <property type="project" value="UniProtKB-ARBA"/>
</dbReference>
<dbReference type="GO" id="GO:0008270">
    <property type="term" value="F:zinc ion binding"/>
    <property type="evidence" value="ECO:0007669"/>
    <property type="project" value="UniProtKB-KW"/>
</dbReference>
<dbReference type="FunFam" id="3.30.60.20:FF:000034">
    <property type="entry name" value="Protein kinase C"/>
    <property type="match status" value="1"/>
</dbReference>
<dbReference type="EC" id="2.7.11.13" evidence="3"/>
<dbReference type="CDD" id="cd08689">
    <property type="entry name" value="C2_fungal_Pkc1p"/>
    <property type="match status" value="1"/>
</dbReference>
<dbReference type="InterPro" id="IPR036322">
    <property type="entry name" value="WD40_repeat_dom_sf"/>
</dbReference>
<evidence type="ECO:0000256" key="9">
    <source>
        <dbReference type="ARBA" id="ARBA00022737"/>
    </source>
</evidence>
<evidence type="ECO:0000256" key="11">
    <source>
        <dbReference type="ARBA" id="ARBA00022771"/>
    </source>
</evidence>
<dbReference type="PROSITE" id="PS50081">
    <property type="entry name" value="ZF_DAG_PE_2"/>
    <property type="match status" value="2"/>
</dbReference>
<evidence type="ECO:0000256" key="18">
    <source>
        <dbReference type="PROSITE-ProRule" id="PRU01207"/>
    </source>
</evidence>
<dbReference type="InterPro" id="IPR036274">
    <property type="entry name" value="HR1_rpt_sf"/>
</dbReference>
<evidence type="ECO:0000313" key="26">
    <source>
        <dbReference type="EMBL" id="KAG5422113.1"/>
    </source>
</evidence>
<dbReference type="InterPro" id="IPR037593">
    <property type="entry name" value="MIOS/Sea4"/>
</dbReference>
<keyword evidence="4" id="KW-0723">Serine/threonine-protein kinase</keyword>
<evidence type="ECO:0000256" key="15">
    <source>
        <dbReference type="ARBA" id="ARBA00047272"/>
    </source>
</evidence>
<evidence type="ECO:0000259" key="24">
    <source>
        <dbReference type="PROSITE" id="PS51285"/>
    </source>
</evidence>
<feature type="domain" description="AGC-kinase C-terminal" evidence="24">
    <location>
        <begin position="2047"/>
        <end position="2114"/>
    </location>
</feature>
<keyword evidence="9" id="KW-0677">Repeat</keyword>
<feature type="compositionally biased region" description="Basic and acidic residues" evidence="20">
    <location>
        <begin position="1708"/>
        <end position="1723"/>
    </location>
</feature>
<feature type="compositionally biased region" description="Polar residues" evidence="20">
    <location>
        <begin position="1581"/>
        <end position="1598"/>
    </location>
</feature>
<feature type="domain" description="Protein kinase" evidence="22">
    <location>
        <begin position="1787"/>
        <end position="2046"/>
    </location>
</feature>
<evidence type="ECO:0000256" key="16">
    <source>
        <dbReference type="ARBA" id="ARBA00047470"/>
    </source>
</evidence>
<dbReference type="SMART" id="SM00133">
    <property type="entry name" value="S_TK_X"/>
    <property type="match status" value="1"/>
</dbReference>
<organism evidence="26 27">
    <name type="scientific">Candida metapsilosis</name>
    <dbReference type="NCBI Taxonomy" id="273372"/>
    <lineage>
        <taxon>Eukaryota</taxon>
        <taxon>Fungi</taxon>
        <taxon>Dikarya</taxon>
        <taxon>Ascomycota</taxon>
        <taxon>Saccharomycotina</taxon>
        <taxon>Pichiomycetes</taxon>
        <taxon>Debaryomycetaceae</taxon>
        <taxon>Candida/Lodderomyces clade</taxon>
        <taxon>Candida</taxon>
    </lineage>
</organism>
<feature type="domain" description="C2" evidence="21">
    <location>
        <begin position="1131"/>
        <end position="1253"/>
    </location>
</feature>
<evidence type="ECO:0000256" key="7">
    <source>
        <dbReference type="ARBA" id="ARBA00022679"/>
    </source>
</evidence>
<dbReference type="PANTHER" id="PTHR16453:SF9">
    <property type="entry name" value="GATOR COMPLEX PROTEIN MIOS"/>
    <property type="match status" value="1"/>
</dbReference>
<dbReference type="Pfam" id="PF00433">
    <property type="entry name" value="Pkinase_C"/>
    <property type="match status" value="1"/>
</dbReference>
<dbReference type="GO" id="GO:0004697">
    <property type="term" value="F:diacylglycerol-dependent serine/threonine kinase activity"/>
    <property type="evidence" value="ECO:0007669"/>
    <property type="project" value="UniProtKB-EC"/>
</dbReference>
<dbReference type="SMART" id="SM00220">
    <property type="entry name" value="S_TKc"/>
    <property type="match status" value="1"/>
</dbReference>
<dbReference type="InterPro" id="IPR015943">
    <property type="entry name" value="WD40/YVTN_repeat-like_dom_sf"/>
</dbReference>
<protein>
    <recommendedName>
        <fullName evidence="17">Protein kinase C-like 1</fullName>
        <ecNumber evidence="3">2.7.11.13</ecNumber>
    </recommendedName>
</protein>
<evidence type="ECO:0000313" key="27">
    <source>
        <dbReference type="Proteomes" id="UP000669133"/>
    </source>
</evidence>
<dbReference type="PROSITE" id="PS00479">
    <property type="entry name" value="ZF_DAG_PE_1"/>
    <property type="match status" value="1"/>
</dbReference>
<dbReference type="InterPro" id="IPR049092">
    <property type="entry name" value="MIOS_a-sol"/>
</dbReference>
<evidence type="ECO:0000256" key="17">
    <source>
        <dbReference type="ARBA" id="ARBA00067241"/>
    </source>
</evidence>
<dbReference type="PROSITE" id="PS51285">
    <property type="entry name" value="AGC_KINASE_CTER"/>
    <property type="match status" value="1"/>
</dbReference>
<feature type="binding site" evidence="19">
    <location>
        <position position="1816"/>
    </location>
    <ligand>
        <name>ATP</name>
        <dbReference type="ChEBI" id="CHEBI:30616"/>
    </ligand>
</feature>
<evidence type="ECO:0000256" key="2">
    <source>
        <dbReference type="ARBA" id="ARBA00009713"/>
    </source>
</evidence>
<comment type="catalytic activity">
    <reaction evidence="15">
        <text>L-threonyl-[protein] + ATP = O-phospho-L-threonyl-[protein] + ADP + H(+)</text>
        <dbReference type="Rhea" id="RHEA:46608"/>
        <dbReference type="Rhea" id="RHEA-COMP:11060"/>
        <dbReference type="Rhea" id="RHEA-COMP:11605"/>
        <dbReference type="ChEBI" id="CHEBI:15378"/>
        <dbReference type="ChEBI" id="CHEBI:30013"/>
        <dbReference type="ChEBI" id="CHEBI:30616"/>
        <dbReference type="ChEBI" id="CHEBI:61977"/>
        <dbReference type="ChEBI" id="CHEBI:456216"/>
        <dbReference type="EC" id="2.7.11.13"/>
    </reaction>
</comment>
<dbReference type="Gene3D" id="2.130.10.10">
    <property type="entry name" value="YVTN repeat-like/Quinoprotein amine dehydrogenase"/>
    <property type="match status" value="1"/>
</dbReference>
<dbReference type="FunFam" id="3.30.200.20:FF:000474">
    <property type="entry name" value="Serine/threonine-protein kinase N2-like"/>
    <property type="match status" value="1"/>
</dbReference>
<sequence>MASITRAVNWDNVLEQQFIAIPPAADEVVLYQTSHEDPNIESNAIVPLKSRGGFDNIQCSSYSNTRPGVIGVGSLNGSISIFDINSTSSSMLHLQTKQPRPCNSLSFNHSNLVAAGFDKGRQDNSLQIWDISDYPKTGDGSGDTTSSRPVSSYIPNEAILSTAFLSESNVICGSYKFLREVDTRTDSPTYQIATKCTSGLMVDPFQPHIFQSYSEDGTLFIWDRRKLTSNSRKSKASSSNVLIESPILQFNKLLSGPSFRKNLRPCVRYSAVRRGEFSAIFNGDLIRRWHTGVVPPKKVISNKTAESSVLQSLVQQSSVLYKPTEESLFVSMVLDVKTDYEKVVSFDYSPDILSHTSTNFVCMRQSGSVFRMPVVESIEALDFNPYNEFSIAGPEGTTTNFLTPDSSATTDHGRRRMSSRQLNVDELSIDDNYRKRYEEGRNFLDNTSVTVDDSFEDQGMPNEKPFSYDEHESEPILDNYLDSNSININDICVVIRKRASMGYGVLPDKNIEILETLDPNDNQLALRNVWKWLSLAKKSLDKGTMISEGIDLGYQGVQGIWNGVDALNDQNRVIAARDKINEAWFSQAVKSIIASKGKKFVGINIPENSEKKAQRKLCLIVSGWYLTGDEFDEKLSQLVSMGMVSKAAGWAVFHGNVTKAIDILGNSKKERLRLMATAIAGYLAYKNTNTNSPWKDQCRKMASELDDPYLRAIFAFIADDDWWDVLDEHSLPLRERIGVAVRFLPDRDLTVYLNRIGDTVVQRGELEGLILTGITPRGIDLLQSFVDRTSDIQTAALLSSFACPRYFADTRVRHWIDCYRNLLNSWRMFSVRAKLDVSRTKLSKAFDGEKKIKATPKQVYLQCNRCNKNISKGYNNVNNQNLMKQFSKPGVKKPSLLNSCPHCGAPLPRCAICMLSLGSDIPSDHKLSNSVHEEIDNKFKNWRSIYIMSRQGQNPNPEDVIKDIRGKMEIEQKIIQGYQDVKKNSSNAEVVQKCKSKIIESQTLIDYYQQSINKLTRQMQSMNVRSGDDTGSTISEYKPSYSRLDLIKYECPSLGHKIQHMIQQLQFKLQVENQYAEANKKISHLYLMDGDRSSSNAAEGGRAESDQRIQLLEKALKKYQNFNINSEDFNRDYEIMDTPKHARKPLSGKLAISVTCVRDVDHMATAAFKKRDTIVTVKIDDVERARTKPSKNDNWTEELLINVEKGHEIELTVMDKSGGTYVPVAVNWLSLFDVAEEIRKKKVAKDQGASGWLPASNLPQTNGGNGNYGTASGWGTDSTLNLPPSDITPQRSPIKSEYGSGESSQKVSVNTWLSLEPCGQMLININFEKSITQGKQFKGPLGRHGAIRQRKEEVFEQHGHQFVQKQFYNIMCCALCGEFLRYTGFQCQDCKFLCHKKCYQKVVTKCISKSGSDHDAAQLKHRIPHRFEPVTNHGTKWCCHCGYLLPWGKKSARKCSECGIMCHAQCTHLVPDLCGMSLQMANEILATIKSTKVSPKKLKQIQEKVTVSDMKHEPNYRNQEYRSPPMHEKQQQQQQQQPYEQQFKSLPPKPPVSGKSSGESIETLRNLPEEDHDDRDFNAKLPTTTQKSYQPPMDNTSHARAARRRPPMEEEQSRVSTNEHQYRHPYGEEMRDRDTHVESAEYAPNDDAAAVDDYVVINETSFIADDDKNNYARRDEFVDFDYKNQYTENQIISPEAKDEVVVSPFLDKADDEGRGDAKSKLETLDPSVPAARDEDYKVNKPQHKHHHHHHHNRSQSGVTTTTTTSASGKSSSGKSKRRKRKVGLDDFQFLAVLGKGNFGKVMLAESRHTSNLCAIKVLKKDFIVENDEAESVRSEKRVFLTANKEMHPFLLNLHCCFQTENRIYFVMEYISGGDLMWHIQKNRFTAKRAKFYACEVLLGLKYFHDNGIVYRDLKLDNILLTTKGHIKIGDYGLCKENMWHGNTTSTFCGTPEFMAPEIVAGKNYTRSVDWWAFGVLLFQMLLCQSPFKGDDEDDIFNAIEHDEVKYPVSLSRQTVLILQALLTKDPQQRLGSSERDAEEIMEHPYFQDVNFDDVLNCRIPAPYIPEVSSEHDYSNFDQEFTSETPRLTPVETVLTSEMQEQFRGFSHISETAAI</sequence>
<keyword evidence="11" id="KW-0863">Zinc-finger</keyword>
<dbReference type="InterPro" id="IPR008271">
    <property type="entry name" value="Ser/Thr_kinase_AS"/>
</dbReference>